<protein>
    <submittedName>
        <fullName evidence="1">Uncharacterized protein</fullName>
    </submittedName>
</protein>
<reference evidence="2" key="1">
    <citation type="journal article" date="2019" name="Int. J. Syst. Evol. Microbiol.">
        <title>The Global Catalogue of Microorganisms (GCM) 10K type strain sequencing project: providing services to taxonomists for standard genome sequencing and annotation.</title>
        <authorList>
            <consortium name="The Broad Institute Genomics Platform"/>
            <consortium name="The Broad Institute Genome Sequencing Center for Infectious Disease"/>
            <person name="Wu L."/>
            <person name="Ma J."/>
        </authorList>
    </citation>
    <scope>NUCLEOTIDE SEQUENCE [LARGE SCALE GENOMIC DNA]</scope>
    <source>
        <strain evidence="2">ZS-35-S2</strain>
    </source>
</reference>
<keyword evidence="2" id="KW-1185">Reference proteome</keyword>
<accession>A0ABW1K7Z2</accession>
<dbReference type="Proteomes" id="UP001596203">
    <property type="component" value="Unassembled WGS sequence"/>
</dbReference>
<dbReference type="EMBL" id="JBHSPR010000010">
    <property type="protein sequence ID" value="MFC6017277.1"/>
    <property type="molecule type" value="Genomic_DNA"/>
</dbReference>
<organism evidence="1 2">
    <name type="scientific">Plantactinospora solaniradicis</name>
    <dbReference type="NCBI Taxonomy" id="1723736"/>
    <lineage>
        <taxon>Bacteria</taxon>
        <taxon>Bacillati</taxon>
        <taxon>Actinomycetota</taxon>
        <taxon>Actinomycetes</taxon>
        <taxon>Micromonosporales</taxon>
        <taxon>Micromonosporaceae</taxon>
        <taxon>Plantactinospora</taxon>
    </lineage>
</organism>
<dbReference type="RefSeq" id="WP_377421417.1">
    <property type="nucleotide sequence ID" value="NZ_JBHSPR010000010.1"/>
</dbReference>
<sequence>MIVLTIDWFGEFGAIEDGALPALPPDLPQGLDGLWIVTHKNLPVRAVYWRGDEVWRDVVVDQHEGEKLAAMP</sequence>
<evidence type="ECO:0000313" key="1">
    <source>
        <dbReference type="EMBL" id="MFC6017277.1"/>
    </source>
</evidence>
<evidence type="ECO:0000313" key="2">
    <source>
        <dbReference type="Proteomes" id="UP001596203"/>
    </source>
</evidence>
<name>A0ABW1K7Z2_9ACTN</name>
<gene>
    <name evidence="1" type="ORF">ACFP2T_13800</name>
</gene>
<comment type="caution">
    <text evidence="1">The sequence shown here is derived from an EMBL/GenBank/DDBJ whole genome shotgun (WGS) entry which is preliminary data.</text>
</comment>
<proteinExistence type="predicted"/>